<comment type="pathway">
    <text evidence="1">Cofactor biosynthesis; ubiquinone biosynthesis.</text>
</comment>
<evidence type="ECO:0000256" key="1">
    <source>
        <dbReference type="HAMAP-Rule" id="MF_02216"/>
    </source>
</evidence>
<dbReference type="InterPro" id="IPR007475">
    <property type="entry name" value="UbiK"/>
</dbReference>
<sequence>MIDPKMLDDLARRFAEAVPPGLRTLQQDLEKNFRATLQAAFARMELVTREEFDVQTAVLARTRARLEELETRVAALEAQVLAVAPAAPPSEDVGLQG</sequence>
<dbReference type="RefSeq" id="WP_132539266.1">
    <property type="nucleotide sequence ID" value="NZ_SLWY01000004.1"/>
</dbReference>
<dbReference type="UniPathway" id="UPA00232"/>
<dbReference type="Pfam" id="PF04380">
    <property type="entry name" value="BMFP"/>
    <property type="match status" value="1"/>
</dbReference>
<protein>
    <recommendedName>
        <fullName evidence="1">Ubiquinone biosynthesis accessory factor UbiK</fullName>
    </recommendedName>
</protein>
<organism evidence="2 3">
    <name type="scientific">Plasticicumulans lactativorans</name>
    <dbReference type="NCBI Taxonomy" id="1133106"/>
    <lineage>
        <taxon>Bacteria</taxon>
        <taxon>Pseudomonadati</taxon>
        <taxon>Pseudomonadota</taxon>
        <taxon>Gammaproteobacteria</taxon>
        <taxon>Candidatus Competibacteraceae</taxon>
        <taxon>Plasticicumulans</taxon>
    </lineage>
</organism>
<dbReference type="PANTHER" id="PTHR38040:SF1">
    <property type="entry name" value="UBIQUINONE BIOSYNTHESIS ACCESSORY FACTOR UBIK"/>
    <property type="match status" value="1"/>
</dbReference>
<evidence type="ECO:0000313" key="3">
    <source>
        <dbReference type="Proteomes" id="UP000295765"/>
    </source>
</evidence>
<comment type="caution">
    <text evidence="2">The sequence shown here is derived from an EMBL/GenBank/DDBJ whole genome shotgun (WGS) entry which is preliminary data.</text>
</comment>
<dbReference type="HAMAP" id="MF_02216">
    <property type="entry name" value="UbiK"/>
    <property type="match status" value="1"/>
</dbReference>
<reference evidence="2 3" key="1">
    <citation type="submission" date="2019-03" db="EMBL/GenBank/DDBJ databases">
        <title>Genomic Encyclopedia of Type Strains, Phase IV (KMG-IV): sequencing the most valuable type-strain genomes for metagenomic binning, comparative biology and taxonomic classification.</title>
        <authorList>
            <person name="Goeker M."/>
        </authorList>
    </citation>
    <scope>NUCLEOTIDE SEQUENCE [LARGE SCALE GENOMIC DNA]</scope>
    <source>
        <strain evidence="2 3">DSM 25287</strain>
    </source>
</reference>
<dbReference type="OrthoDB" id="5297354at2"/>
<proteinExistence type="inferred from homology"/>
<dbReference type="AlphaFoldDB" id="A0A4R2L9A1"/>
<evidence type="ECO:0000313" key="2">
    <source>
        <dbReference type="EMBL" id="TCO82735.1"/>
    </source>
</evidence>
<dbReference type="PANTHER" id="PTHR38040">
    <property type="entry name" value="UBIQUINONE BIOSYNTHESIS ACCESSORY FACTOR UBIK"/>
    <property type="match status" value="1"/>
</dbReference>
<accession>A0A4R2L9A1</accession>
<dbReference type="NCBIfam" id="NF047835">
    <property type="entry name" value="UbiqAccUbiK"/>
    <property type="match status" value="1"/>
</dbReference>
<dbReference type="Proteomes" id="UP000295765">
    <property type="component" value="Unassembled WGS sequence"/>
</dbReference>
<dbReference type="GO" id="GO:0005829">
    <property type="term" value="C:cytosol"/>
    <property type="evidence" value="ECO:0007669"/>
    <property type="project" value="TreeGrafter"/>
</dbReference>
<name>A0A4R2L9A1_9GAMM</name>
<comment type="similarity">
    <text evidence="1">Belongs to the UbiK family.</text>
</comment>
<keyword evidence="1" id="KW-0831">Ubiquinone biosynthesis</keyword>
<dbReference type="EMBL" id="SLWY01000004">
    <property type="protein sequence ID" value="TCO82735.1"/>
    <property type="molecule type" value="Genomic_DNA"/>
</dbReference>
<dbReference type="GO" id="GO:0006744">
    <property type="term" value="P:ubiquinone biosynthetic process"/>
    <property type="evidence" value="ECO:0007669"/>
    <property type="project" value="UniProtKB-UniRule"/>
</dbReference>
<comment type="subcellular location">
    <subcellularLocation>
        <location evidence="1">Cytoplasm</location>
    </subcellularLocation>
</comment>
<keyword evidence="1" id="KW-0963">Cytoplasm</keyword>
<comment type="function">
    <text evidence="1">Required for efficient ubiquinone (coenzyme Q) biosynthesis. UbiK is probably an accessory factor of Ubi enzymes and facilitates ubiquinone biosynthesis by acting as an assembly factor, a targeting factor, or both.</text>
</comment>
<gene>
    <name evidence="1" type="primary">ubiK</name>
    <name evidence="2" type="ORF">EV699_104127</name>
</gene>
<keyword evidence="3" id="KW-1185">Reference proteome</keyword>